<dbReference type="AlphaFoldDB" id="A0A0P7UAR6"/>
<evidence type="ECO:0000256" key="8">
    <source>
        <dbReference type="ARBA" id="ARBA00023242"/>
    </source>
</evidence>
<sequence length="419" mass="47049">MIGKTDTPAERILVSSRISLTSGVGELWPKFKRAVAEMELDNKKMRFPKKHALHLKACSKSEPASPKTDAHVQNDHELPLRPLPSIYNADSIRIKEEPHDVEVQAVQVKEEFAESESVHCGSASKGNQKNRRAEIPDTEPALEEHHGEGSAHLKEEPSLDDADFAAEDHHTDNVPCPQFFPCPHCAVSFTGSSYLEKHIKWTHQLQYQALLRSRASKNKSSTEDMERHNCPKCSLTFSSRRQLTLHLHRQHPTPPLKKRYPCPQCARSFHYLASLQKHCKQWHKLATVCTDGHLSCADCGKSFGGLGGLGPHVCNDSGEKLDMGPICTDTGYLCSICSKSCTTTQNLRIHMRTHTGERPYACTDCGKRFAESGTLRKHIRIHTGLKPFKTHTGERPYQCPHCPLTFARPHHLSSHLKVH</sequence>
<organism evidence="12 13">
    <name type="scientific">Scleropages formosus</name>
    <name type="common">Asian bonytongue</name>
    <name type="synonym">Osteoglossum formosum</name>
    <dbReference type="NCBI Taxonomy" id="113540"/>
    <lineage>
        <taxon>Eukaryota</taxon>
        <taxon>Metazoa</taxon>
        <taxon>Chordata</taxon>
        <taxon>Craniata</taxon>
        <taxon>Vertebrata</taxon>
        <taxon>Euteleostomi</taxon>
        <taxon>Actinopterygii</taxon>
        <taxon>Neopterygii</taxon>
        <taxon>Teleostei</taxon>
        <taxon>Osteoglossocephala</taxon>
        <taxon>Osteoglossomorpha</taxon>
        <taxon>Osteoglossiformes</taxon>
        <taxon>Osteoglossidae</taxon>
        <taxon>Scleropages</taxon>
    </lineage>
</organism>
<feature type="domain" description="C2H2-type" evidence="11">
    <location>
        <begin position="294"/>
        <end position="321"/>
    </location>
</feature>
<evidence type="ECO:0000259" key="11">
    <source>
        <dbReference type="PROSITE" id="PS50157"/>
    </source>
</evidence>
<feature type="domain" description="C2H2-type" evidence="11">
    <location>
        <begin position="228"/>
        <end position="251"/>
    </location>
</feature>
<evidence type="ECO:0000256" key="7">
    <source>
        <dbReference type="ARBA" id="ARBA00023125"/>
    </source>
</evidence>
<evidence type="ECO:0000256" key="4">
    <source>
        <dbReference type="ARBA" id="ARBA00022737"/>
    </source>
</evidence>
<evidence type="ECO:0000313" key="13">
    <source>
        <dbReference type="Proteomes" id="UP000034805"/>
    </source>
</evidence>
<evidence type="ECO:0000256" key="1">
    <source>
        <dbReference type="ARBA" id="ARBA00004123"/>
    </source>
</evidence>
<feature type="domain" description="C2H2-type" evidence="11">
    <location>
        <begin position="360"/>
        <end position="387"/>
    </location>
</feature>
<name>A0A0P7UAR6_SCLFO</name>
<dbReference type="GO" id="GO:0008270">
    <property type="term" value="F:zinc ion binding"/>
    <property type="evidence" value="ECO:0007669"/>
    <property type="project" value="UniProtKB-KW"/>
</dbReference>
<dbReference type="Proteomes" id="UP000034805">
    <property type="component" value="Unassembled WGS sequence"/>
</dbReference>
<dbReference type="EMBL" id="JARO02003147">
    <property type="protein sequence ID" value="KPP71083.1"/>
    <property type="molecule type" value="Genomic_DNA"/>
</dbReference>
<keyword evidence="5 9" id="KW-0863">Zinc-finger</keyword>
<evidence type="ECO:0000256" key="3">
    <source>
        <dbReference type="ARBA" id="ARBA00022723"/>
    </source>
</evidence>
<comment type="subcellular location">
    <subcellularLocation>
        <location evidence="1">Nucleus</location>
    </subcellularLocation>
</comment>
<accession>A0A0P7UAR6</accession>
<dbReference type="SMART" id="SM00355">
    <property type="entry name" value="ZnF_C2H2"/>
    <property type="match status" value="6"/>
</dbReference>
<evidence type="ECO:0000256" key="10">
    <source>
        <dbReference type="SAM" id="MobiDB-lite"/>
    </source>
</evidence>
<gene>
    <name evidence="12" type="ORF">Z043_110037</name>
</gene>
<protein>
    <recommendedName>
        <fullName evidence="11">C2H2-type domain-containing protein</fullName>
    </recommendedName>
</protein>
<feature type="domain" description="C2H2-type" evidence="11">
    <location>
        <begin position="180"/>
        <end position="208"/>
    </location>
</feature>
<feature type="domain" description="C2H2-type" evidence="11">
    <location>
        <begin position="332"/>
        <end position="359"/>
    </location>
</feature>
<dbReference type="PANTHER" id="PTHR24388">
    <property type="entry name" value="ZINC FINGER PROTEIN"/>
    <property type="match status" value="1"/>
</dbReference>
<feature type="domain" description="C2H2-type" evidence="11">
    <location>
        <begin position="260"/>
        <end position="283"/>
    </location>
</feature>
<evidence type="ECO:0000256" key="9">
    <source>
        <dbReference type="PROSITE-ProRule" id="PRU00042"/>
    </source>
</evidence>
<dbReference type="InterPro" id="IPR050527">
    <property type="entry name" value="Snail/Krueppel_Znf"/>
</dbReference>
<dbReference type="InterPro" id="IPR036236">
    <property type="entry name" value="Znf_C2H2_sf"/>
</dbReference>
<dbReference type="SUPFAM" id="SSF57667">
    <property type="entry name" value="beta-beta-alpha zinc fingers"/>
    <property type="match status" value="3"/>
</dbReference>
<keyword evidence="3" id="KW-0479">Metal-binding</keyword>
<dbReference type="FunFam" id="3.30.160.60:FF:000065">
    <property type="entry name" value="B-cell CLL/lymphoma 6, member B"/>
    <property type="match status" value="1"/>
</dbReference>
<keyword evidence="4" id="KW-0677">Repeat</keyword>
<dbReference type="GO" id="GO:0005634">
    <property type="term" value="C:nucleus"/>
    <property type="evidence" value="ECO:0007669"/>
    <property type="project" value="UniProtKB-SubCell"/>
</dbReference>
<dbReference type="FunFam" id="3.30.160.60:FF:000072">
    <property type="entry name" value="zinc finger protein 143 isoform X1"/>
    <property type="match status" value="1"/>
</dbReference>
<comment type="caution">
    <text evidence="12">The sequence shown here is derived from an EMBL/GenBank/DDBJ whole genome shotgun (WGS) entry which is preliminary data.</text>
</comment>
<keyword evidence="8" id="KW-0539">Nucleus</keyword>
<dbReference type="PANTHER" id="PTHR24388:SF53">
    <property type="entry name" value="CHORION TRANSCRIPTION FACTOR CF2-RELATED"/>
    <property type="match status" value="1"/>
</dbReference>
<dbReference type="Pfam" id="PF00096">
    <property type="entry name" value="zf-C2H2"/>
    <property type="match status" value="4"/>
</dbReference>
<dbReference type="PROSITE" id="PS00028">
    <property type="entry name" value="ZINC_FINGER_C2H2_1"/>
    <property type="match status" value="5"/>
</dbReference>
<dbReference type="Gene3D" id="3.30.160.60">
    <property type="entry name" value="Classic Zinc Finger"/>
    <property type="match status" value="6"/>
</dbReference>
<dbReference type="InterPro" id="IPR013087">
    <property type="entry name" value="Znf_C2H2_type"/>
</dbReference>
<comment type="similarity">
    <text evidence="2">Belongs to the krueppel C2H2-type zinc-finger protein family.</text>
</comment>
<keyword evidence="6" id="KW-0862">Zinc</keyword>
<evidence type="ECO:0000313" key="12">
    <source>
        <dbReference type="EMBL" id="KPP71083.1"/>
    </source>
</evidence>
<dbReference type="GO" id="GO:0000981">
    <property type="term" value="F:DNA-binding transcription factor activity, RNA polymerase II-specific"/>
    <property type="evidence" value="ECO:0007669"/>
    <property type="project" value="TreeGrafter"/>
</dbReference>
<dbReference type="GO" id="GO:0000978">
    <property type="term" value="F:RNA polymerase II cis-regulatory region sequence-specific DNA binding"/>
    <property type="evidence" value="ECO:0007669"/>
    <property type="project" value="TreeGrafter"/>
</dbReference>
<dbReference type="FunFam" id="3.30.160.60:FF:001954">
    <property type="entry name" value="Zinc finger protein 787"/>
    <property type="match status" value="1"/>
</dbReference>
<keyword evidence="7" id="KW-0238">DNA-binding</keyword>
<feature type="region of interest" description="Disordered" evidence="10">
    <location>
        <begin position="114"/>
        <end position="133"/>
    </location>
</feature>
<dbReference type="PROSITE" id="PS50157">
    <property type="entry name" value="ZINC_FINGER_C2H2_2"/>
    <property type="match status" value="7"/>
</dbReference>
<proteinExistence type="inferred from homology"/>
<evidence type="ECO:0000256" key="6">
    <source>
        <dbReference type="ARBA" id="ARBA00022833"/>
    </source>
</evidence>
<evidence type="ECO:0000256" key="2">
    <source>
        <dbReference type="ARBA" id="ARBA00006991"/>
    </source>
</evidence>
<feature type="domain" description="C2H2-type" evidence="11">
    <location>
        <begin position="397"/>
        <end position="419"/>
    </location>
</feature>
<evidence type="ECO:0000256" key="5">
    <source>
        <dbReference type="ARBA" id="ARBA00022771"/>
    </source>
</evidence>
<reference evidence="12 13" key="1">
    <citation type="submission" date="2015-08" db="EMBL/GenBank/DDBJ databases">
        <title>The genome of the Asian arowana (Scleropages formosus).</title>
        <authorList>
            <person name="Tan M.H."/>
            <person name="Gan H.M."/>
            <person name="Croft L.J."/>
            <person name="Austin C.M."/>
        </authorList>
    </citation>
    <scope>NUCLEOTIDE SEQUENCE [LARGE SCALE GENOMIC DNA]</scope>
    <source>
        <strain evidence="12">Aro1</strain>
    </source>
</reference>